<evidence type="ECO:0000313" key="1">
    <source>
        <dbReference type="EMBL" id="ORY46358.1"/>
    </source>
</evidence>
<evidence type="ECO:0000313" key="2">
    <source>
        <dbReference type="Proteomes" id="UP000193642"/>
    </source>
</evidence>
<proteinExistence type="predicted"/>
<accession>A0A1Y2CH33</accession>
<keyword evidence="2" id="KW-1185">Reference proteome</keyword>
<gene>
    <name evidence="1" type="ORF">BCR33DRAFT_127380</name>
</gene>
<dbReference type="AlphaFoldDB" id="A0A1Y2CH33"/>
<dbReference type="Proteomes" id="UP000193642">
    <property type="component" value="Unassembled WGS sequence"/>
</dbReference>
<dbReference type="EMBL" id="MCGO01000016">
    <property type="protein sequence ID" value="ORY46358.1"/>
    <property type="molecule type" value="Genomic_DNA"/>
</dbReference>
<protein>
    <submittedName>
        <fullName evidence="1">Uncharacterized protein</fullName>
    </submittedName>
</protein>
<organism evidence="1 2">
    <name type="scientific">Rhizoclosmatium globosum</name>
    <dbReference type="NCBI Taxonomy" id="329046"/>
    <lineage>
        <taxon>Eukaryota</taxon>
        <taxon>Fungi</taxon>
        <taxon>Fungi incertae sedis</taxon>
        <taxon>Chytridiomycota</taxon>
        <taxon>Chytridiomycota incertae sedis</taxon>
        <taxon>Chytridiomycetes</taxon>
        <taxon>Chytridiales</taxon>
        <taxon>Chytriomycetaceae</taxon>
        <taxon>Rhizoclosmatium</taxon>
    </lineage>
</organism>
<comment type="caution">
    <text evidence="1">The sequence shown here is derived from an EMBL/GenBank/DDBJ whole genome shotgun (WGS) entry which is preliminary data.</text>
</comment>
<name>A0A1Y2CH33_9FUNG</name>
<reference evidence="1 2" key="1">
    <citation type="submission" date="2016-07" db="EMBL/GenBank/DDBJ databases">
        <title>Pervasive Adenine N6-methylation of Active Genes in Fungi.</title>
        <authorList>
            <consortium name="DOE Joint Genome Institute"/>
            <person name="Mondo S.J."/>
            <person name="Dannebaum R.O."/>
            <person name="Kuo R.C."/>
            <person name="Labutti K."/>
            <person name="Haridas S."/>
            <person name="Kuo A."/>
            <person name="Salamov A."/>
            <person name="Ahrendt S.R."/>
            <person name="Lipzen A."/>
            <person name="Sullivan W."/>
            <person name="Andreopoulos W.B."/>
            <person name="Clum A."/>
            <person name="Lindquist E."/>
            <person name="Daum C."/>
            <person name="Ramamoorthy G.K."/>
            <person name="Gryganskyi A."/>
            <person name="Culley D."/>
            <person name="Magnuson J.K."/>
            <person name="James T.Y."/>
            <person name="O'Malley M.A."/>
            <person name="Stajich J.E."/>
            <person name="Spatafora J.W."/>
            <person name="Visel A."/>
            <person name="Grigoriev I.V."/>
        </authorList>
    </citation>
    <scope>NUCLEOTIDE SEQUENCE [LARGE SCALE GENOMIC DNA]</scope>
    <source>
        <strain evidence="1 2">JEL800</strain>
    </source>
</reference>
<sequence>MAGSCKLHEQNTLQVIIDTFTILQTTSVPTNPQSHSSSNRHTVTCFVTLIVLNLRFLQINFLKQRITIQFLRLLLLFLD</sequence>